<dbReference type="OrthoDB" id="5215647at2759"/>
<feature type="region of interest" description="Disordered" evidence="2">
    <location>
        <begin position="1"/>
        <end position="82"/>
    </location>
</feature>
<feature type="coiled-coil region" evidence="1">
    <location>
        <begin position="222"/>
        <end position="249"/>
    </location>
</feature>
<feature type="transmembrane region" description="Helical" evidence="3">
    <location>
        <begin position="194"/>
        <end position="213"/>
    </location>
</feature>
<proteinExistence type="predicted"/>
<evidence type="ECO:0000256" key="2">
    <source>
        <dbReference type="SAM" id="MobiDB-lite"/>
    </source>
</evidence>
<keyword evidence="1" id="KW-0175">Coiled coil</keyword>
<dbReference type="AlphaFoldDB" id="A0A194V0R9"/>
<evidence type="ECO:0000313" key="5">
    <source>
        <dbReference type="Proteomes" id="UP000078576"/>
    </source>
</evidence>
<gene>
    <name evidence="4" type="ORF">VP1G_04770</name>
</gene>
<evidence type="ECO:0000256" key="3">
    <source>
        <dbReference type="SAM" id="Phobius"/>
    </source>
</evidence>
<protein>
    <submittedName>
        <fullName evidence="4">Uncharacterized protein</fullName>
    </submittedName>
</protein>
<accession>A0A194V0R9</accession>
<name>A0A194V0R9_CYTMA</name>
<keyword evidence="3" id="KW-0472">Membrane</keyword>
<organism evidence="4 5">
    <name type="scientific">Cytospora mali</name>
    <name type="common">Apple Valsa canker fungus</name>
    <name type="synonym">Valsa mali</name>
    <dbReference type="NCBI Taxonomy" id="578113"/>
    <lineage>
        <taxon>Eukaryota</taxon>
        <taxon>Fungi</taxon>
        <taxon>Dikarya</taxon>
        <taxon>Ascomycota</taxon>
        <taxon>Pezizomycotina</taxon>
        <taxon>Sordariomycetes</taxon>
        <taxon>Sordariomycetidae</taxon>
        <taxon>Diaporthales</taxon>
        <taxon>Cytosporaceae</taxon>
        <taxon>Cytospora</taxon>
    </lineage>
</organism>
<keyword evidence="3" id="KW-0812">Transmembrane</keyword>
<feature type="compositionally biased region" description="Pro residues" evidence="2">
    <location>
        <begin position="21"/>
        <end position="37"/>
    </location>
</feature>
<reference evidence="5" key="1">
    <citation type="submission" date="2014-12" db="EMBL/GenBank/DDBJ databases">
        <title>Genome Sequence of Valsa Canker Pathogens Uncovers a Specific Adaption of Colonization on Woody Bark.</title>
        <authorList>
            <person name="Yin Z."/>
            <person name="Liu H."/>
            <person name="Gao X."/>
            <person name="Li Z."/>
            <person name="Song N."/>
            <person name="Ke X."/>
            <person name="Dai Q."/>
            <person name="Wu Y."/>
            <person name="Sun Y."/>
            <person name="Xu J.-R."/>
            <person name="Kang Z.K."/>
            <person name="Wang L."/>
            <person name="Huang L."/>
        </authorList>
    </citation>
    <scope>NUCLEOTIDE SEQUENCE [LARGE SCALE GENOMIC DNA]</scope>
    <source>
        <strain evidence="5">SXYL134</strain>
    </source>
</reference>
<evidence type="ECO:0000256" key="1">
    <source>
        <dbReference type="SAM" id="Coils"/>
    </source>
</evidence>
<evidence type="ECO:0000313" key="4">
    <source>
        <dbReference type="EMBL" id="KUI57503.1"/>
    </source>
</evidence>
<sequence length="263" mass="29904">MDNGQPPTATRSHQESSGPNPSLPYRPPGFPPPPPRPGMYDSPDASVPANAKNLTSRPEQSYAKPARVYSPQEVPTNIKTARSSVEYGLRQLRNLQQRRNRPGEVGLEEQLRVQAASVLGDLGVLRGEVSDMLRAAEHHRWRRWLFGGVVAALIPAVRAFWRRPRRDHPASTNTEYAFLKSKSLIRRILHSMRTGFGGLASFTFFVFAVLFVFQNEVSLRVARTMSKRLKRLSGKIERGEEELNEADIKLLRGWRWRVLLWDN</sequence>
<feature type="transmembrane region" description="Helical" evidence="3">
    <location>
        <begin position="144"/>
        <end position="161"/>
    </location>
</feature>
<dbReference type="Proteomes" id="UP000078576">
    <property type="component" value="Unassembled WGS sequence"/>
</dbReference>
<feature type="compositionally biased region" description="Polar residues" evidence="2">
    <location>
        <begin position="73"/>
        <end position="82"/>
    </location>
</feature>
<feature type="compositionally biased region" description="Polar residues" evidence="2">
    <location>
        <begin position="1"/>
        <end position="20"/>
    </location>
</feature>
<keyword evidence="3" id="KW-1133">Transmembrane helix</keyword>
<dbReference type="STRING" id="694573.A0A194V0R9"/>
<keyword evidence="5" id="KW-1185">Reference proteome</keyword>
<dbReference type="EMBL" id="KN714700">
    <property type="protein sequence ID" value="KUI57503.1"/>
    <property type="molecule type" value="Genomic_DNA"/>
</dbReference>